<evidence type="ECO:0000313" key="2">
    <source>
        <dbReference type="Proteomes" id="UP001056855"/>
    </source>
</evidence>
<gene>
    <name evidence="1" type="ORF">NGM29_04360</name>
</gene>
<accession>A0A9E7SXU3</accession>
<dbReference type="KEGG" id="sawl:NGM29_04360"/>
<proteinExistence type="predicted"/>
<sequence length="100" mass="10767">MLLVERQTPKGLLVSVCDRNVLGESFEAPDGRASITVTEDFYGEGADAVDEEAVIDSLSRASVANLVGTETVEVAIDSGFVDAEHVLELEGTRHAQFLRM</sequence>
<dbReference type="Proteomes" id="UP001056855">
    <property type="component" value="Chromosome"/>
</dbReference>
<dbReference type="Gene3D" id="3.30.1860.10">
    <property type="entry name" value="uncharacterized conserved protein from methanopyrus kandleri domain like"/>
    <property type="match status" value="1"/>
</dbReference>
<dbReference type="GeneID" id="73289252"/>
<dbReference type="RefSeq" id="WP_254160410.1">
    <property type="nucleotide sequence ID" value="NZ_CP100355.1"/>
</dbReference>
<reference evidence="1" key="1">
    <citation type="submission" date="2022-06" db="EMBL/GenBank/DDBJ databases">
        <title>Diverse halophilic archaea isolated from saline environments.</title>
        <authorList>
            <person name="Cui H.-L."/>
        </authorList>
    </citation>
    <scope>NUCLEOTIDE SEQUENCE</scope>
    <source>
        <strain evidence="1">WLHS1</strain>
    </source>
</reference>
<dbReference type="EMBL" id="CP100355">
    <property type="protein sequence ID" value="UTF55421.1"/>
    <property type="molecule type" value="Genomic_DNA"/>
</dbReference>
<dbReference type="AlphaFoldDB" id="A0A9E7SXU3"/>
<dbReference type="Pfam" id="PF04242">
    <property type="entry name" value="DUF424"/>
    <property type="match status" value="1"/>
</dbReference>
<name>A0A9E7SXU3_9EURY</name>
<dbReference type="InterPro" id="IPR007355">
    <property type="entry name" value="DUF424"/>
</dbReference>
<organism evidence="1 2">
    <name type="scientific">Natronosalvus rutilus</name>
    <dbReference type="NCBI Taxonomy" id="2953753"/>
    <lineage>
        <taxon>Archaea</taxon>
        <taxon>Methanobacteriati</taxon>
        <taxon>Methanobacteriota</taxon>
        <taxon>Stenosarchaea group</taxon>
        <taxon>Halobacteria</taxon>
        <taxon>Halobacteriales</taxon>
        <taxon>Natrialbaceae</taxon>
        <taxon>Natronosalvus</taxon>
    </lineage>
</organism>
<protein>
    <submittedName>
        <fullName evidence="1">DUF424 family protein</fullName>
    </submittedName>
</protein>
<evidence type="ECO:0000313" key="1">
    <source>
        <dbReference type="EMBL" id="UTF55421.1"/>
    </source>
</evidence>
<keyword evidence="2" id="KW-1185">Reference proteome</keyword>